<dbReference type="Proteomes" id="UP000199548">
    <property type="component" value="Unassembled WGS sequence"/>
</dbReference>
<gene>
    <name evidence="1" type="ORF">SAMN05192543_107216</name>
</gene>
<protein>
    <submittedName>
        <fullName evidence="1">Uncharacterized protein</fullName>
    </submittedName>
</protein>
<dbReference type="EMBL" id="FOQU01000007">
    <property type="protein sequence ID" value="SFJ45106.1"/>
    <property type="molecule type" value="Genomic_DNA"/>
</dbReference>
<evidence type="ECO:0000313" key="1">
    <source>
        <dbReference type="EMBL" id="SFJ45106.1"/>
    </source>
</evidence>
<organism evidence="1 2">
    <name type="scientific">Paraburkholderia megapolitana</name>
    <dbReference type="NCBI Taxonomy" id="420953"/>
    <lineage>
        <taxon>Bacteria</taxon>
        <taxon>Pseudomonadati</taxon>
        <taxon>Pseudomonadota</taxon>
        <taxon>Betaproteobacteria</taxon>
        <taxon>Burkholderiales</taxon>
        <taxon>Burkholderiaceae</taxon>
        <taxon>Paraburkholderia</taxon>
    </lineage>
</organism>
<dbReference type="STRING" id="420953.SAMN05192543_107216"/>
<name>A0A1I3RIW6_9BURK</name>
<proteinExistence type="predicted"/>
<reference evidence="1 2" key="1">
    <citation type="submission" date="2016-10" db="EMBL/GenBank/DDBJ databases">
        <authorList>
            <person name="de Groot N.N."/>
        </authorList>
    </citation>
    <scope>NUCLEOTIDE SEQUENCE [LARGE SCALE GENOMIC DNA]</scope>
    <source>
        <strain evidence="1 2">LMG 23650</strain>
    </source>
</reference>
<evidence type="ECO:0000313" key="2">
    <source>
        <dbReference type="Proteomes" id="UP000199548"/>
    </source>
</evidence>
<keyword evidence="2" id="KW-1185">Reference proteome</keyword>
<sequence length="45" mass="4467">MPANPPAGASASALGAPLLTLCPSFGNARLGLANSLNDTLNAYPR</sequence>
<accession>A0A1I3RIW6</accession>
<dbReference type="AlphaFoldDB" id="A0A1I3RIW6"/>